<dbReference type="GO" id="GO:0008299">
    <property type="term" value="P:isoprenoid biosynthetic process"/>
    <property type="evidence" value="ECO:0007669"/>
    <property type="project" value="InterPro"/>
</dbReference>
<keyword evidence="3" id="KW-0460">Magnesium</keyword>
<dbReference type="AlphaFoldDB" id="A0A0P7BNI7"/>
<feature type="compositionally biased region" description="Basic and acidic residues" evidence="5">
    <location>
        <begin position="21"/>
        <end position="30"/>
    </location>
</feature>
<comment type="caution">
    <text evidence="6">The sequence shown here is derived from an EMBL/GenBank/DDBJ whole genome shotgun (WGS) entry which is preliminary data.</text>
</comment>
<dbReference type="InterPro" id="IPR008949">
    <property type="entry name" value="Isoprenoid_synthase_dom_sf"/>
</dbReference>
<keyword evidence="2" id="KW-0479">Metal-binding</keyword>
<dbReference type="OrthoDB" id="6921389at2759"/>
<gene>
    <name evidence="6" type="ORF">AK830_g4208</name>
</gene>
<reference evidence="6 7" key="1">
    <citation type="submission" date="2015-09" db="EMBL/GenBank/DDBJ databases">
        <title>Draft genome of a European isolate of the apple canker pathogen Neonectria ditissima.</title>
        <authorList>
            <person name="Gomez-Cortecero A."/>
            <person name="Harrison R.J."/>
            <person name="Armitage A.D."/>
        </authorList>
    </citation>
    <scope>NUCLEOTIDE SEQUENCE [LARGE SCALE GENOMIC DNA]</scope>
    <source>
        <strain evidence="6 7">R09/05</strain>
    </source>
</reference>
<dbReference type="SFLD" id="SFLDS00005">
    <property type="entry name" value="Isoprenoid_Synthase_Type_I"/>
    <property type="match status" value="1"/>
</dbReference>
<evidence type="ECO:0000256" key="4">
    <source>
        <dbReference type="RuleBase" id="RU004466"/>
    </source>
</evidence>
<dbReference type="GO" id="GO:0046872">
    <property type="term" value="F:metal ion binding"/>
    <property type="evidence" value="ECO:0007669"/>
    <property type="project" value="UniProtKB-KW"/>
</dbReference>
<name>A0A0P7BNI7_9HYPO</name>
<evidence type="ECO:0000256" key="3">
    <source>
        <dbReference type="ARBA" id="ARBA00022842"/>
    </source>
</evidence>
<dbReference type="Gene3D" id="1.10.600.10">
    <property type="entry name" value="Farnesyl Diphosphate Synthase"/>
    <property type="match status" value="1"/>
</dbReference>
<dbReference type="GO" id="GO:0004659">
    <property type="term" value="F:prenyltransferase activity"/>
    <property type="evidence" value="ECO:0007669"/>
    <property type="project" value="InterPro"/>
</dbReference>
<dbReference type="SUPFAM" id="SSF48576">
    <property type="entry name" value="Terpenoid synthases"/>
    <property type="match status" value="1"/>
</dbReference>
<evidence type="ECO:0000313" key="7">
    <source>
        <dbReference type="Proteomes" id="UP000050424"/>
    </source>
</evidence>
<dbReference type="GO" id="GO:0046165">
    <property type="term" value="P:alcohol biosynthetic process"/>
    <property type="evidence" value="ECO:0007669"/>
    <property type="project" value="UniProtKB-ARBA"/>
</dbReference>
<accession>A0A0P7BNI7</accession>
<evidence type="ECO:0000256" key="5">
    <source>
        <dbReference type="SAM" id="MobiDB-lite"/>
    </source>
</evidence>
<dbReference type="InterPro" id="IPR000092">
    <property type="entry name" value="Polyprenyl_synt"/>
</dbReference>
<dbReference type="EMBL" id="LKCW01000050">
    <property type="protein sequence ID" value="KPM42335.1"/>
    <property type="molecule type" value="Genomic_DNA"/>
</dbReference>
<dbReference type="GO" id="GO:0043386">
    <property type="term" value="P:mycotoxin biosynthetic process"/>
    <property type="evidence" value="ECO:0007669"/>
    <property type="project" value="UniProtKB-ARBA"/>
</dbReference>
<organism evidence="6 7">
    <name type="scientific">Neonectria ditissima</name>
    <dbReference type="NCBI Taxonomy" id="78410"/>
    <lineage>
        <taxon>Eukaryota</taxon>
        <taxon>Fungi</taxon>
        <taxon>Dikarya</taxon>
        <taxon>Ascomycota</taxon>
        <taxon>Pezizomycotina</taxon>
        <taxon>Sordariomycetes</taxon>
        <taxon>Hypocreomycetidae</taxon>
        <taxon>Hypocreales</taxon>
        <taxon>Nectriaceae</taxon>
        <taxon>Neonectria</taxon>
    </lineage>
</organism>
<feature type="region of interest" description="Disordered" evidence="5">
    <location>
        <begin position="21"/>
        <end position="84"/>
    </location>
</feature>
<dbReference type="Proteomes" id="UP000050424">
    <property type="component" value="Unassembled WGS sequence"/>
</dbReference>
<dbReference type="PANTHER" id="PTHR12001:SF72">
    <property type="entry name" value="THIJ_PFPI FAMILY PROTEIN (AFU_ORTHOLOGUE AFUA_3G01210)-RELATED"/>
    <property type="match status" value="1"/>
</dbReference>
<proteinExistence type="inferred from homology"/>
<evidence type="ECO:0000256" key="1">
    <source>
        <dbReference type="ARBA" id="ARBA00022679"/>
    </source>
</evidence>
<keyword evidence="1 4" id="KW-0808">Transferase</keyword>
<protein>
    <submittedName>
        <fullName evidence="6">Uncharacterized protein</fullName>
    </submittedName>
</protein>
<comment type="similarity">
    <text evidence="4">Belongs to the FPP/GGPP synthase family.</text>
</comment>
<dbReference type="STRING" id="78410.A0A0P7BNI7"/>
<evidence type="ECO:0000256" key="2">
    <source>
        <dbReference type="ARBA" id="ARBA00022723"/>
    </source>
</evidence>
<dbReference type="PANTHER" id="PTHR12001">
    <property type="entry name" value="GERANYLGERANYL PYROPHOSPHATE SYNTHASE"/>
    <property type="match status" value="1"/>
</dbReference>
<dbReference type="PROSITE" id="PS00723">
    <property type="entry name" value="POLYPRENYL_SYNTHASE_1"/>
    <property type="match status" value="1"/>
</dbReference>
<dbReference type="InterPro" id="IPR033749">
    <property type="entry name" value="Polyprenyl_synt_CS"/>
</dbReference>
<keyword evidence="7" id="KW-1185">Reference proteome</keyword>
<sequence length="402" mass="44905">MKNSQTEETMSIVYVGECFHGDNADFKPRETPNMLSEIGNSQPQHDHPSEFDEPLSPTQSSFSSDSKRQRLSSAGTNITMPPDDCALKISGTEPEDKWSSFRSKVVELPYDYVSSLPTKGIRDKFLDALNIWLESPEDHVALIKDVINVLHNSSLIIDDFQDDSPLRRGRPSTHTIFGAAQSINSATHGIIKAISMVQSFSDAECAAKTTEMILVLFQGQATDLHWTFNSICPSLEEYIQMINDKTGALFRLACFLLAESSGVALSEELTESISKMVTLWGQYFQIRDDYMNLVDADYTDQKGFCEDLDEGKYSLPLIHAIQTDTEGFLLANLLSTRRAQGKLTPQQKMLVLDRIKASGGFEVTRSILSDLHVQVMTEIEGLECGFNKQNGQIRALAERLRL</sequence>
<evidence type="ECO:0000313" key="6">
    <source>
        <dbReference type="EMBL" id="KPM42335.1"/>
    </source>
</evidence>
<dbReference type="Pfam" id="PF00348">
    <property type="entry name" value="polyprenyl_synt"/>
    <property type="match status" value="1"/>
</dbReference>